<dbReference type="InterPro" id="IPR033121">
    <property type="entry name" value="PEPTIDASE_A1"/>
</dbReference>
<dbReference type="OrthoDB" id="4074350at2759"/>
<dbReference type="PANTHER" id="PTHR47966:SF51">
    <property type="entry name" value="BETA-SITE APP-CLEAVING ENZYME, ISOFORM A-RELATED"/>
    <property type="match status" value="1"/>
</dbReference>
<proteinExistence type="inferred from homology"/>
<protein>
    <submittedName>
        <fullName evidence="6">Acid protease</fullName>
    </submittedName>
</protein>
<dbReference type="Pfam" id="PF00026">
    <property type="entry name" value="Asp"/>
    <property type="match status" value="1"/>
</dbReference>
<keyword evidence="3" id="KW-0472">Membrane</keyword>
<feature type="compositionally biased region" description="Basic and acidic residues" evidence="2">
    <location>
        <begin position="703"/>
        <end position="712"/>
    </location>
</feature>
<feature type="region of interest" description="Disordered" evidence="2">
    <location>
        <begin position="674"/>
        <end position="712"/>
    </location>
</feature>
<feature type="compositionally biased region" description="Polar residues" evidence="2">
    <location>
        <begin position="640"/>
        <end position="655"/>
    </location>
</feature>
<name>A0A9P4H3F9_9PLEO</name>
<dbReference type="PROSITE" id="PS51767">
    <property type="entry name" value="PEPTIDASE_A1"/>
    <property type="match status" value="1"/>
</dbReference>
<dbReference type="PANTHER" id="PTHR47966">
    <property type="entry name" value="BETA-SITE APP-CLEAVING ENZYME, ISOFORM A-RELATED"/>
    <property type="match status" value="1"/>
</dbReference>
<dbReference type="InterPro" id="IPR021109">
    <property type="entry name" value="Peptidase_aspartic_dom_sf"/>
</dbReference>
<dbReference type="AlphaFoldDB" id="A0A9P4H3F9"/>
<keyword evidence="3" id="KW-1133">Transmembrane helix</keyword>
<reference evidence="6" key="1">
    <citation type="journal article" date="2020" name="Stud. Mycol.">
        <title>101 Dothideomycetes genomes: a test case for predicting lifestyles and emergence of pathogens.</title>
        <authorList>
            <person name="Haridas S."/>
            <person name="Albert R."/>
            <person name="Binder M."/>
            <person name="Bloem J."/>
            <person name="Labutti K."/>
            <person name="Salamov A."/>
            <person name="Andreopoulos B."/>
            <person name="Baker S."/>
            <person name="Barry K."/>
            <person name="Bills G."/>
            <person name="Bluhm B."/>
            <person name="Cannon C."/>
            <person name="Castanera R."/>
            <person name="Culley D."/>
            <person name="Daum C."/>
            <person name="Ezra D."/>
            <person name="Gonzalez J."/>
            <person name="Henrissat B."/>
            <person name="Kuo A."/>
            <person name="Liang C."/>
            <person name="Lipzen A."/>
            <person name="Lutzoni F."/>
            <person name="Magnuson J."/>
            <person name="Mondo S."/>
            <person name="Nolan M."/>
            <person name="Ohm R."/>
            <person name="Pangilinan J."/>
            <person name="Park H.-J."/>
            <person name="Ramirez L."/>
            <person name="Alfaro M."/>
            <person name="Sun H."/>
            <person name="Tritt A."/>
            <person name="Yoshinaga Y."/>
            <person name="Zwiers L.-H."/>
            <person name="Turgeon B."/>
            <person name="Goodwin S."/>
            <person name="Spatafora J."/>
            <person name="Crous P."/>
            <person name="Grigoriev I."/>
        </authorList>
    </citation>
    <scope>NUCLEOTIDE SEQUENCE</scope>
    <source>
        <strain evidence="6">CBS 110217</strain>
    </source>
</reference>
<evidence type="ECO:0000256" key="3">
    <source>
        <dbReference type="SAM" id="Phobius"/>
    </source>
</evidence>
<evidence type="ECO:0000256" key="2">
    <source>
        <dbReference type="SAM" id="MobiDB-lite"/>
    </source>
</evidence>
<feature type="transmembrane region" description="Helical" evidence="3">
    <location>
        <begin position="467"/>
        <end position="491"/>
    </location>
</feature>
<organism evidence="6 7">
    <name type="scientific">Setomelanomma holmii</name>
    <dbReference type="NCBI Taxonomy" id="210430"/>
    <lineage>
        <taxon>Eukaryota</taxon>
        <taxon>Fungi</taxon>
        <taxon>Dikarya</taxon>
        <taxon>Ascomycota</taxon>
        <taxon>Pezizomycotina</taxon>
        <taxon>Dothideomycetes</taxon>
        <taxon>Pleosporomycetidae</taxon>
        <taxon>Pleosporales</taxon>
        <taxon>Pleosporineae</taxon>
        <taxon>Phaeosphaeriaceae</taxon>
        <taxon>Setomelanomma</taxon>
    </lineage>
</organism>
<dbReference type="SUPFAM" id="SSF50630">
    <property type="entry name" value="Acid proteases"/>
    <property type="match status" value="1"/>
</dbReference>
<keyword evidence="7" id="KW-1185">Reference proteome</keyword>
<dbReference type="CDD" id="cd12087">
    <property type="entry name" value="TM_EGFR-like"/>
    <property type="match status" value="1"/>
</dbReference>
<feature type="region of interest" description="Disordered" evidence="2">
    <location>
        <begin position="640"/>
        <end position="662"/>
    </location>
</feature>
<keyword evidence="6" id="KW-0645">Protease</keyword>
<dbReference type="FunFam" id="2.40.70.10:FF:000199">
    <property type="entry name" value="WGS project CABT00000000 data, contig 2.21"/>
    <property type="match status" value="1"/>
</dbReference>
<sequence length="712" mass="78574">MVVPSWGRRAFLRTICALAACALLAPRVAADYAQKNITDTPGYKLLPGIPSVPAPVSVAPDQNWWGIDGSWNTFSLMVGSPEQNVRVVASTASQQIWVVNRQACIKNVTDSSGKITAYNQFDTDCEYSRGYLYNQTLSSTWHQKGYFRLWVEKWLGYGGNGLFGFDYVGLGLPGEQGPSVENTTVGTLVSQNFWMGHLGLHPKSTNFSAFEEPVPSFMTELFDQKNIPSLSFGYTAGSQYHGNTVLASLTLGGYDASKIIRNDLTFIFAPDNERDLVVGVVGITANTTTKQNISLLKQDDLNMFIDSTIAEMWLPTDVCKAFEDAFGLKYDNKTNLYLVDDVLHQTLLSQNPSVTFTLGQKYSTDSTVQITLPYAAFDQQASPPYRGLQEKSRYFPIRQGLNSSQWILGRTFLQEAYLTVDWERQNFSVSAVDWTFGKASQLLPIISPNYAVPEAPPTPKKPLSTGAIIGAALGGGSAFALIMSALGWWFWRRRHQRKLEAIKAKYEADVAAAAATKKDTPERTDEPPTSPIQESETGTSIFPKAELPGQSAVPHELSTDTKEKEPMTINEVENTEAQIFEMPGCIPERLEAGGRQLSEKESMVVRERIYNGVDPSTPVTPSAHDPPRRLAPISPSEVTMVNSKLPGTSNVSPITPRTPRDGAFLEASDTFFQLPPYRPRQEGRLAEDTLLSPISPMEGSADSSRRRFSYES</sequence>
<keyword evidence="6" id="KW-0378">Hydrolase</keyword>
<evidence type="ECO:0000256" key="1">
    <source>
        <dbReference type="ARBA" id="ARBA00007447"/>
    </source>
</evidence>
<accession>A0A9P4H3F9</accession>
<dbReference type="PRINTS" id="PR00792">
    <property type="entry name" value="PEPSIN"/>
</dbReference>
<dbReference type="CDD" id="cd05471">
    <property type="entry name" value="pepsin_like"/>
    <property type="match status" value="1"/>
</dbReference>
<keyword evidence="3" id="KW-0812">Transmembrane</keyword>
<gene>
    <name evidence="6" type="ORF">EK21DRAFT_72188</name>
</gene>
<dbReference type="GO" id="GO:0004190">
    <property type="term" value="F:aspartic-type endopeptidase activity"/>
    <property type="evidence" value="ECO:0007669"/>
    <property type="project" value="InterPro"/>
</dbReference>
<feature type="signal peptide" evidence="4">
    <location>
        <begin position="1"/>
        <end position="30"/>
    </location>
</feature>
<dbReference type="EMBL" id="ML978228">
    <property type="protein sequence ID" value="KAF2027296.1"/>
    <property type="molecule type" value="Genomic_DNA"/>
</dbReference>
<dbReference type="PROSITE" id="PS51318">
    <property type="entry name" value="TAT"/>
    <property type="match status" value="1"/>
</dbReference>
<dbReference type="GO" id="GO:0006508">
    <property type="term" value="P:proteolysis"/>
    <property type="evidence" value="ECO:0007669"/>
    <property type="project" value="UniProtKB-KW"/>
</dbReference>
<evidence type="ECO:0000256" key="4">
    <source>
        <dbReference type="SAM" id="SignalP"/>
    </source>
</evidence>
<dbReference type="InterPro" id="IPR034164">
    <property type="entry name" value="Pepsin-like_dom"/>
</dbReference>
<dbReference type="GO" id="GO:0000324">
    <property type="term" value="C:fungal-type vacuole"/>
    <property type="evidence" value="ECO:0007669"/>
    <property type="project" value="TreeGrafter"/>
</dbReference>
<dbReference type="InterPro" id="IPR001461">
    <property type="entry name" value="Aspartic_peptidase_A1"/>
</dbReference>
<dbReference type="InterPro" id="IPR006311">
    <property type="entry name" value="TAT_signal"/>
</dbReference>
<comment type="similarity">
    <text evidence="1">Belongs to the peptidase A1 family.</text>
</comment>
<evidence type="ECO:0000313" key="6">
    <source>
        <dbReference type="EMBL" id="KAF2027296.1"/>
    </source>
</evidence>
<feature type="compositionally biased region" description="Polar residues" evidence="2">
    <location>
        <begin position="531"/>
        <end position="540"/>
    </location>
</feature>
<evidence type="ECO:0000259" key="5">
    <source>
        <dbReference type="PROSITE" id="PS51767"/>
    </source>
</evidence>
<feature type="compositionally biased region" description="Basic and acidic residues" evidence="2">
    <location>
        <begin position="516"/>
        <end position="526"/>
    </location>
</feature>
<feature type="region of interest" description="Disordered" evidence="2">
    <location>
        <begin position="513"/>
        <end position="565"/>
    </location>
</feature>
<feature type="domain" description="Peptidase A1" evidence="5">
    <location>
        <begin position="72"/>
        <end position="430"/>
    </location>
</feature>
<evidence type="ECO:0000313" key="7">
    <source>
        <dbReference type="Proteomes" id="UP000799777"/>
    </source>
</evidence>
<feature type="chain" id="PRO_5040237211" evidence="4">
    <location>
        <begin position="31"/>
        <end position="712"/>
    </location>
</feature>
<dbReference type="Proteomes" id="UP000799777">
    <property type="component" value="Unassembled WGS sequence"/>
</dbReference>
<keyword evidence="4" id="KW-0732">Signal</keyword>
<comment type="caution">
    <text evidence="6">The sequence shown here is derived from an EMBL/GenBank/DDBJ whole genome shotgun (WGS) entry which is preliminary data.</text>
</comment>
<dbReference type="Gene3D" id="2.40.70.10">
    <property type="entry name" value="Acid Proteases"/>
    <property type="match status" value="2"/>
</dbReference>